<protein>
    <submittedName>
        <fullName evidence="2">Uncharacterized protein</fullName>
    </submittedName>
</protein>
<organism evidence="2">
    <name type="scientific">Palpitomonas bilix</name>
    <dbReference type="NCBI Taxonomy" id="652834"/>
    <lineage>
        <taxon>Eukaryota</taxon>
        <taxon>Eukaryota incertae sedis</taxon>
    </lineage>
</organism>
<evidence type="ECO:0000313" key="2">
    <source>
        <dbReference type="EMBL" id="CAE0269627.1"/>
    </source>
</evidence>
<evidence type="ECO:0000313" key="3">
    <source>
        <dbReference type="EMBL" id="CAE0269630.1"/>
    </source>
</evidence>
<feature type="compositionally biased region" description="Polar residues" evidence="1">
    <location>
        <begin position="160"/>
        <end position="169"/>
    </location>
</feature>
<feature type="compositionally biased region" description="Polar residues" evidence="1">
    <location>
        <begin position="228"/>
        <end position="237"/>
    </location>
</feature>
<dbReference type="PANTHER" id="PTHR40429">
    <property type="entry name" value="FLAGELLAR ASSOCIATED PROTEIN"/>
    <property type="match status" value="1"/>
</dbReference>
<feature type="compositionally biased region" description="Basic and acidic residues" evidence="1">
    <location>
        <begin position="174"/>
        <end position="183"/>
    </location>
</feature>
<dbReference type="InterPro" id="IPR010736">
    <property type="entry name" value="SHIPPO-rpt"/>
</dbReference>
<dbReference type="EMBL" id="HBIB01048603">
    <property type="protein sequence ID" value="CAE0269630.1"/>
    <property type="molecule type" value="Transcribed_RNA"/>
</dbReference>
<feature type="compositionally biased region" description="Basic and acidic residues" evidence="1">
    <location>
        <begin position="1"/>
        <end position="13"/>
    </location>
</feature>
<feature type="region of interest" description="Disordered" evidence="1">
    <location>
        <begin position="228"/>
        <end position="285"/>
    </location>
</feature>
<dbReference type="AlphaFoldDB" id="A0A7S3GKW1"/>
<feature type="compositionally biased region" description="Basic and acidic residues" evidence="1">
    <location>
        <begin position="326"/>
        <end position="340"/>
    </location>
</feature>
<accession>A0A7S3GKW1</accession>
<feature type="region of interest" description="Disordered" evidence="1">
    <location>
        <begin position="1"/>
        <end position="50"/>
    </location>
</feature>
<dbReference type="Pfam" id="PF07004">
    <property type="entry name" value="SHIPPO-rpt"/>
    <property type="match status" value="4"/>
</dbReference>
<proteinExistence type="predicted"/>
<dbReference type="PANTHER" id="PTHR40429:SF1">
    <property type="entry name" value="FLAGELLAR ASSOCIATED PROTEIN"/>
    <property type="match status" value="1"/>
</dbReference>
<sequence>MTKEGKDGAKPELEISSLPGPGTYVPKQNAKGGGYLGDAPQSTLHGGVAGRGPLQANSDLRGRIRVQLLLLWITPPTAPFYTYSSIADGSGGVPAPGAYGSEVSVGKQTSSKRKSAPSFSFGGRSSAESKPLDRSVIDKSKQGLPGPGSYATRSSVERQAVSTKSSAPQYSFGGEDRFADTQESKVYISQSHAKENMGLASPGPVYGHKHDSKGGSYLGDAPAFSFGSGTRGTSNRESYVHNPGPGEYVSKSSLGKQDLSAKGTSPEFSFGTSSRGESGKTNPVFLSSLHEMESVGRTHAAGPKYFPQRNHEGGGALGDSPAYRFGSDDRFTTPLDDTRYRTTFPGPSSYQSEHSIGRQVGSKKSTMPEFSFGTEERSCIRPPGKPDPVC</sequence>
<gene>
    <name evidence="2" type="ORF">PBIL07802_LOCUS31980</name>
    <name evidence="3" type="ORF">PBIL07802_LOCUS31983</name>
</gene>
<feature type="compositionally biased region" description="Polar residues" evidence="1">
    <location>
        <begin position="262"/>
        <end position="285"/>
    </location>
</feature>
<feature type="region of interest" description="Disordered" evidence="1">
    <location>
        <begin position="102"/>
        <end position="214"/>
    </location>
</feature>
<feature type="compositionally biased region" description="Basic and acidic residues" evidence="1">
    <location>
        <begin position="130"/>
        <end position="141"/>
    </location>
</feature>
<feature type="compositionally biased region" description="Polar residues" evidence="1">
    <location>
        <begin position="345"/>
        <end position="354"/>
    </location>
</feature>
<dbReference type="EMBL" id="HBIB01048600">
    <property type="protein sequence ID" value="CAE0269627.1"/>
    <property type="molecule type" value="Transcribed_RNA"/>
</dbReference>
<reference evidence="2" key="1">
    <citation type="submission" date="2021-01" db="EMBL/GenBank/DDBJ databases">
        <authorList>
            <person name="Corre E."/>
            <person name="Pelletier E."/>
            <person name="Niang G."/>
            <person name="Scheremetjew M."/>
            <person name="Finn R."/>
            <person name="Kale V."/>
            <person name="Holt S."/>
            <person name="Cochrane G."/>
            <person name="Meng A."/>
            <person name="Brown T."/>
            <person name="Cohen L."/>
        </authorList>
    </citation>
    <scope>NUCLEOTIDE SEQUENCE</scope>
    <source>
        <strain evidence="2">NIES-2562</strain>
    </source>
</reference>
<name>A0A7S3GKW1_9EUKA</name>
<feature type="region of interest" description="Disordered" evidence="1">
    <location>
        <begin position="298"/>
        <end position="390"/>
    </location>
</feature>
<evidence type="ECO:0000256" key="1">
    <source>
        <dbReference type="SAM" id="MobiDB-lite"/>
    </source>
</evidence>